<dbReference type="GO" id="GO:0005524">
    <property type="term" value="F:ATP binding"/>
    <property type="evidence" value="ECO:0007669"/>
    <property type="project" value="UniProtKB-KW"/>
</dbReference>
<evidence type="ECO:0000256" key="2">
    <source>
        <dbReference type="ARBA" id="ARBA00022840"/>
    </source>
</evidence>
<feature type="domain" description="ABC transporter" evidence="3">
    <location>
        <begin position="3"/>
        <end position="219"/>
    </location>
</feature>
<dbReference type="SMART" id="SM00382">
    <property type="entry name" value="AAA"/>
    <property type="match status" value="1"/>
</dbReference>
<reference evidence="4" key="1">
    <citation type="journal article" date="2021" name="Microb. Physiol.">
        <title>Proteogenomic Insights into the Physiology of Marine, Sulfate-Reducing, Filamentous Desulfonema limicola and Desulfonema magnum.</title>
        <authorList>
            <person name="Schnaars V."/>
            <person name="Wohlbrand L."/>
            <person name="Scheve S."/>
            <person name="Hinrichs C."/>
            <person name="Reinhardt R."/>
            <person name="Rabus R."/>
        </authorList>
    </citation>
    <scope>NUCLEOTIDE SEQUENCE</scope>
    <source>
        <strain evidence="4">5ac10</strain>
    </source>
</reference>
<dbReference type="Proteomes" id="UP000663720">
    <property type="component" value="Chromosome"/>
</dbReference>
<accession>A0A975B561</accession>
<sequence length="219" mass="24674">MLYHIKNLKKIYKGRTVLDLPELIIEKNKIYGILGPNGSGKTTLLSILSFLEAPSRGTVFYRGSPVVFSEKHLHALRQEVVLVDQHPIMFSTSVYKNIEFALKIRKVPLKDRCQIIKDVLEQVGMLEFINADAKNLSGGETQRVAVARALACFPKVMIFDEPTASVDKSSQLAVEKIIQELYSEKNISVIMSTHNMVQASRLVHKKIFLLNGHHVDSFV</sequence>
<evidence type="ECO:0000259" key="3">
    <source>
        <dbReference type="PROSITE" id="PS50893"/>
    </source>
</evidence>
<dbReference type="PROSITE" id="PS50893">
    <property type="entry name" value="ABC_TRANSPORTER_2"/>
    <property type="match status" value="1"/>
</dbReference>
<dbReference type="PANTHER" id="PTHR43423">
    <property type="entry name" value="ABC TRANSPORTER I FAMILY MEMBER 17"/>
    <property type="match status" value="1"/>
</dbReference>
<dbReference type="InterPro" id="IPR027417">
    <property type="entry name" value="P-loop_NTPase"/>
</dbReference>
<evidence type="ECO:0000313" key="5">
    <source>
        <dbReference type="Proteomes" id="UP000663720"/>
    </source>
</evidence>
<dbReference type="GO" id="GO:0016887">
    <property type="term" value="F:ATP hydrolysis activity"/>
    <property type="evidence" value="ECO:0007669"/>
    <property type="project" value="InterPro"/>
</dbReference>
<keyword evidence="1" id="KW-0547">Nucleotide-binding</keyword>
<keyword evidence="5" id="KW-1185">Reference proteome</keyword>
<dbReference type="SUPFAM" id="SSF52540">
    <property type="entry name" value="P-loop containing nucleoside triphosphate hydrolases"/>
    <property type="match status" value="1"/>
</dbReference>
<dbReference type="PANTHER" id="PTHR43423:SF1">
    <property type="entry name" value="ABC TRANSPORTER I FAMILY MEMBER 17"/>
    <property type="match status" value="1"/>
</dbReference>
<dbReference type="InterPro" id="IPR003439">
    <property type="entry name" value="ABC_transporter-like_ATP-bd"/>
</dbReference>
<evidence type="ECO:0000313" key="4">
    <source>
        <dbReference type="EMBL" id="QTA78996.1"/>
    </source>
</evidence>
<dbReference type="RefSeq" id="WP_207690795.1">
    <property type="nucleotide sequence ID" value="NZ_CP061799.1"/>
</dbReference>
<dbReference type="Gene3D" id="3.40.50.300">
    <property type="entry name" value="P-loop containing nucleotide triphosphate hydrolases"/>
    <property type="match status" value="1"/>
</dbReference>
<dbReference type="Pfam" id="PF00005">
    <property type="entry name" value="ABC_tran"/>
    <property type="match status" value="1"/>
</dbReference>
<dbReference type="AlphaFoldDB" id="A0A975B561"/>
<evidence type="ECO:0000256" key="1">
    <source>
        <dbReference type="ARBA" id="ARBA00022741"/>
    </source>
</evidence>
<proteinExistence type="predicted"/>
<keyword evidence="2 4" id="KW-0067">ATP-binding</keyword>
<dbReference type="EMBL" id="CP061799">
    <property type="protein sequence ID" value="QTA78996.1"/>
    <property type="molecule type" value="Genomic_DNA"/>
</dbReference>
<name>A0A975B561_9BACT</name>
<dbReference type="InterPro" id="IPR003593">
    <property type="entry name" value="AAA+_ATPase"/>
</dbReference>
<organism evidence="4 5">
    <name type="scientific">Desulfonema limicola</name>
    <dbReference type="NCBI Taxonomy" id="45656"/>
    <lineage>
        <taxon>Bacteria</taxon>
        <taxon>Pseudomonadati</taxon>
        <taxon>Thermodesulfobacteriota</taxon>
        <taxon>Desulfobacteria</taxon>
        <taxon>Desulfobacterales</taxon>
        <taxon>Desulfococcaceae</taxon>
        <taxon>Desulfonema</taxon>
    </lineage>
</organism>
<protein>
    <submittedName>
        <fullName evidence="4">ABC transporter, ATP-binding protein</fullName>
    </submittedName>
</protein>
<dbReference type="KEGG" id="dli:dnl_12430"/>
<gene>
    <name evidence="4" type="ORF">dnl_12430</name>
</gene>